<dbReference type="Pfam" id="PF03544">
    <property type="entry name" value="TonB_C"/>
    <property type="match status" value="1"/>
</dbReference>
<evidence type="ECO:0000256" key="2">
    <source>
        <dbReference type="ARBA" id="ARBA00006555"/>
    </source>
</evidence>
<name>A0ABU9DYJ6_9FLAO</name>
<evidence type="ECO:0000256" key="3">
    <source>
        <dbReference type="ARBA" id="ARBA00022448"/>
    </source>
</evidence>
<evidence type="ECO:0000256" key="6">
    <source>
        <dbReference type="ARBA" id="ARBA00022692"/>
    </source>
</evidence>
<evidence type="ECO:0000259" key="10">
    <source>
        <dbReference type="PROSITE" id="PS52015"/>
    </source>
</evidence>
<dbReference type="PROSITE" id="PS52015">
    <property type="entry name" value="TONB_CTD"/>
    <property type="match status" value="1"/>
</dbReference>
<reference evidence="11 12" key="1">
    <citation type="submission" date="2024-04" db="EMBL/GenBank/DDBJ databases">
        <title>draft genome sequnece of Flavobacterium buctense JCM 30750.</title>
        <authorList>
            <person name="Kim D.-U."/>
        </authorList>
    </citation>
    <scope>NUCLEOTIDE SEQUENCE [LARGE SCALE GENOMIC DNA]</scope>
    <source>
        <strain evidence="11 12">JCM 30750</strain>
    </source>
</reference>
<keyword evidence="9" id="KW-0472">Membrane</keyword>
<proteinExistence type="inferred from homology"/>
<evidence type="ECO:0000256" key="7">
    <source>
        <dbReference type="ARBA" id="ARBA00022927"/>
    </source>
</evidence>
<protein>
    <submittedName>
        <fullName evidence="11">TonB family protein</fullName>
    </submittedName>
</protein>
<comment type="similarity">
    <text evidence="2">Belongs to the TonB family.</text>
</comment>
<evidence type="ECO:0000256" key="1">
    <source>
        <dbReference type="ARBA" id="ARBA00004383"/>
    </source>
</evidence>
<keyword evidence="8" id="KW-1133">Transmembrane helix</keyword>
<evidence type="ECO:0000256" key="5">
    <source>
        <dbReference type="ARBA" id="ARBA00022519"/>
    </source>
</evidence>
<keyword evidence="7" id="KW-0653">Protein transport</keyword>
<feature type="domain" description="TonB C-terminal" evidence="10">
    <location>
        <begin position="221"/>
        <end position="312"/>
    </location>
</feature>
<dbReference type="PANTHER" id="PTHR33446:SF2">
    <property type="entry name" value="PROTEIN TONB"/>
    <property type="match status" value="1"/>
</dbReference>
<organism evidence="11 12">
    <name type="scientific">Flavobacterium buctense</name>
    <dbReference type="NCBI Taxonomy" id="1648146"/>
    <lineage>
        <taxon>Bacteria</taxon>
        <taxon>Pseudomonadati</taxon>
        <taxon>Bacteroidota</taxon>
        <taxon>Flavobacteriia</taxon>
        <taxon>Flavobacteriales</taxon>
        <taxon>Flavobacteriaceae</taxon>
        <taxon>Flavobacterium</taxon>
    </lineage>
</organism>
<dbReference type="SUPFAM" id="SSF74653">
    <property type="entry name" value="TolA/TonB C-terminal domain"/>
    <property type="match status" value="1"/>
</dbReference>
<sequence length="312" mass="36850">MKKLYFLFILFSNLFYAQNSEDRRVYLDSLFKETENSDSPYYRIIEDENTNKEEYKFKTFYKSGKVYIEGNTRSNKSILQNGFITTYFENGNRKEEYYSDKGSIAGNQTAWYENGNKKYVKDYFKEKNELISTVRILQFWDINNVQKVIDGNGYFEGEENHCYEKGKLQNGLRIGKWEGVDKRFKIKFEEDYENGKLIKGVSMDSVSNEQSYTSVRESAKPRKGYEHFYKYIGKKFRFTKKTERQSGKIVLSFIVEKNGTISDIKVLKSAGEELDNEAIRLIESYPDWEPGKYRGRIVRVHYTIPITITAEQ</sequence>
<keyword evidence="5" id="KW-0997">Cell inner membrane</keyword>
<dbReference type="RefSeq" id="WP_187659534.1">
    <property type="nucleotide sequence ID" value="NZ_JACTAB010000001.1"/>
</dbReference>
<dbReference type="Gene3D" id="3.30.1150.10">
    <property type="match status" value="1"/>
</dbReference>
<dbReference type="NCBIfam" id="TIGR01352">
    <property type="entry name" value="tonB_Cterm"/>
    <property type="match status" value="1"/>
</dbReference>
<gene>
    <name evidence="11" type="ORF">WMW71_03630</name>
</gene>
<evidence type="ECO:0000256" key="9">
    <source>
        <dbReference type="ARBA" id="ARBA00023136"/>
    </source>
</evidence>
<evidence type="ECO:0000256" key="8">
    <source>
        <dbReference type="ARBA" id="ARBA00022989"/>
    </source>
</evidence>
<comment type="caution">
    <text evidence="11">The sequence shown here is derived from an EMBL/GenBank/DDBJ whole genome shotgun (WGS) entry which is preliminary data.</text>
</comment>
<keyword evidence="12" id="KW-1185">Reference proteome</keyword>
<dbReference type="EMBL" id="JBBPCB010000001">
    <property type="protein sequence ID" value="MEK8179421.1"/>
    <property type="molecule type" value="Genomic_DNA"/>
</dbReference>
<evidence type="ECO:0000313" key="11">
    <source>
        <dbReference type="EMBL" id="MEK8179421.1"/>
    </source>
</evidence>
<dbReference type="InterPro" id="IPR051045">
    <property type="entry name" value="TonB-dependent_transducer"/>
</dbReference>
<evidence type="ECO:0000313" key="12">
    <source>
        <dbReference type="Proteomes" id="UP001491349"/>
    </source>
</evidence>
<dbReference type="Proteomes" id="UP001491349">
    <property type="component" value="Unassembled WGS sequence"/>
</dbReference>
<dbReference type="InterPro" id="IPR006260">
    <property type="entry name" value="TonB/TolA_C"/>
</dbReference>
<keyword evidence="4" id="KW-1003">Cell membrane</keyword>
<evidence type="ECO:0000256" key="4">
    <source>
        <dbReference type="ARBA" id="ARBA00022475"/>
    </source>
</evidence>
<keyword evidence="3" id="KW-0813">Transport</keyword>
<dbReference type="Gene3D" id="2.20.110.10">
    <property type="entry name" value="Histone H3 K4-specific methyltransferase SET7/9 N-terminal domain"/>
    <property type="match status" value="1"/>
</dbReference>
<accession>A0ABU9DYJ6</accession>
<comment type="subcellular location">
    <subcellularLocation>
        <location evidence="1">Cell inner membrane</location>
        <topology evidence="1">Single-pass membrane protein</topology>
        <orientation evidence="1">Periplasmic side</orientation>
    </subcellularLocation>
</comment>
<keyword evidence="6" id="KW-0812">Transmembrane</keyword>
<dbReference type="InterPro" id="IPR037682">
    <property type="entry name" value="TonB_C"/>
</dbReference>
<dbReference type="PANTHER" id="PTHR33446">
    <property type="entry name" value="PROTEIN TONB-RELATED"/>
    <property type="match status" value="1"/>
</dbReference>